<dbReference type="Gene3D" id="3.90.25.10">
    <property type="entry name" value="UDP-galactose 4-epimerase, domain 1"/>
    <property type="match status" value="1"/>
</dbReference>
<dbReference type="InterPro" id="IPR052718">
    <property type="entry name" value="NmrA-type_oxidoreductase"/>
</dbReference>
<dbReference type="PANTHER" id="PTHR47129:SF1">
    <property type="entry name" value="NMRA-LIKE DOMAIN-CONTAINING PROTEIN"/>
    <property type="match status" value="1"/>
</dbReference>
<dbReference type="Pfam" id="PF05368">
    <property type="entry name" value="NmrA"/>
    <property type="match status" value="1"/>
</dbReference>
<accession>A0A5M3VST0</accession>
<dbReference type="AlphaFoldDB" id="A0A5M3VST0"/>
<dbReference type="CDD" id="cd05269">
    <property type="entry name" value="TMR_SDR_a"/>
    <property type="match status" value="1"/>
</dbReference>
<feature type="domain" description="NmrA-like" evidence="1">
    <location>
        <begin position="3"/>
        <end position="220"/>
    </location>
</feature>
<evidence type="ECO:0000259" key="1">
    <source>
        <dbReference type="Pfam" id="PF05368"/>
    </source>
</evidence>
<proteinExistence type="predicted"/>
<keyword evidence="3" id="KW-1185">Reference proteome</keyword>
<name>A0A5M3VST0_9ACTN</name>
<evidence type="ECO:0000313" key="3">
    <source>
        <dbReference type="Proteomes" id="UP000334990"/>
    </source>
</evidence>
<dbReference type="OrthoDB" id="3243290at2"/>
<dbReference type="InterPro" id="IPR008030">
    <property type="entry name" value="NmrA-like"/>
</dbReference>
<reference evidence="2 3" key="1">
    <citation type="submission" date="2019-10" db="EMBL/GenBank/DDBJ databases">
        <title>Whole genome shotgun sequence of Acrocarpospora corrugata NBRC 13972.</title>
        <authorList>
            <person name="Ichikawa N."/>
            <person name="Kimura A."/>
            <person name="Kitahashi Y."/>
            <person name="Komaki H."/>
            <person name="Oguchi A."/>
        </authorList>
    </citation>
    <scope>NUCLEOTIDE SEQUENCE [LARGE SCALE GENOMIC DNA]</scope>
    <source>
        <strain evidence="2 3">NBRC 13972</strain>
    </source>
</reference>
<evidence type="ECO:0000313" key="2">
    <source>
        <dbReference type="EMBL" id="GER98122.1"/>
    </source>
</evidence>
<protein>
    <submittedName>
        <fullName evidence="2">NAD(P)-dependent oxidoreductase</fullName>
    </submittedName>
</protein>
<gene>
    <name evidence="2" type="ORF">Acor_01840</name>
</gene>
<organism evidence="2 3">
    <name type="scientific">Acrocarpospora corrugata</name>
    <dbReference type="NCBI Taxonomy" id="35763"/>
    <lineage>
        <taxon>Bacteria</taxon>
        <taxon>Bacillati</taxon>
        <taxon>Actinomycetota</taxon>
        <taxon>Actinomycetes</taxon>
        <taxon>Streptosporangiales</taxon>
        <taxon>Streptosporangiaceae</taxon>
        <taxon>Acrocarpospora</taxon>
    </lineage>
</organism>
<dbReference type="InterPro" id="IPR036291">
    <property type="entry name" value="NAD(P)-bd_dom_sf"/>
</dbReference>
<dbReference type="PANTHER" id="PTHR47129">
    <property type="entry name" value="QUINONE OXIDOREDUCTASE 2"/>
    <property type="match status" value="1"/>
</dbReference>
<dbReference type="Gene3D" id="3.40.50.720">
    <property type="entry name" value="NAD(P)-binding Rossmann-like Domain"/>
    <property type="match status" value="1"/>
</dbReference>
<dbReference type="Proteomes" id="UP000334990">
    <property type="component" value="Unassembled WGS sequence"/>
</dbReference>
<sequence length="280" mass="29556">MGMIVVTGSTGRLGGRVARRLAAAGIPQRLLVRDPARAPLLDGATVTTAEYSDATACRNALTSGDTVLMVSAAEDADRLSQHRTFVDAAAEAGVGHLVYISFYGAGPASTFTLARDHWATEDHIKSTGLPHTFLRDNLYADFIPMMVGPDDVLRGPAGTGRASVVAQDDIADVATVVLRDPAPHTGLTHDLTGPAALTLTEMCQIITDVTGTPVRYHEETVTEAYESRSSHQAPSWLVDAWVSTYTAIAAGEMNGVGSAIPDITGHPATPLAEVIRRNRS</sequence>
<dbReference type="SUPFAM" id="SSF51735">
    <property type="entry name" value="NAD(P)-binding Rossmann-fold domains"/>
    <property type="match status" value="1"/>
</dbReference>
<dbReference type="EMBL" id="BLAD01000035">
    <property type="protein sequence ID" value="GER98122.1"/>
    <property type="molecule type" value="Genomic_DNA"/>
</dbReference>
<comment type="caution">
    <text evidence="2">The sequence shown here is derived from an EMBL/GenBank/DDBJ whole genome shotgun (WGS) entry which is preliminary data.</text>
</comment>